<dbReference type="InterPro" id="IPR013149">
    <property type="entry name" value="ADH-like_C"/>
</dbReference>
<dbReference type="PANTHER" id="PTHR45348:SF2">
    <property type="entry name" value="ZINC-TYPE ALCOHOL DEHYDROGENASE-LIKE PROTEIN C2E1P3.01"/>
    <property type="match status" value="1"/>
</dbReference>
<name>A0ABP1EB24_9APHY</name>
<dbReference type="EMBL" id="OZ037952">
    <property type="protein sequence ID" value="CAL1717216.1"/>
    <property type="molecule type" value="Genomic_DNA"/>
</dbReference>
<reference evidence="3" key="1">
    <citation type="submission" date="2024-04" db="EMBL/GenBank/DDBJ databases">
        <authorList>
            <person name="Shaw F."/>
            <person name="Minotto A."/>
        </authorList>
    </citation>
    <scope>NUCLEOTIDE SEQUENCE [LARGE SCALE GENOMIC DNA]</scope>
</reference>
<dbReference type="SUPFAM" id="SSF50129">
    <property type="entry name" value="GroES-like"/>
    <property type="match status" value="1"/>
</dbReference>
<organism evidence="2 3">
    <name type="scientific">Somion occarium</name>
    <dbReference type="NCBI Taxonomy" id="3059160"/>
    <lineage>
        <taxon>Eukaryota</taxon>
        <taxon>Fungi</taxon>
        <taxon>Dikarya</taxon>
        <taxon>Basidiomycota</taxon>
        <taxon>Agaricomycotina</taxon>
        <taxon>Agaricomycetes</taxon>
        <taxon>Polyporales</taxon>
        <taxon>Cerrenaceae</taxon>
        <taxon>Somion</taxon>
    </lineage>
</organism>
<gene>
    <name evidence="2" type="ORF">GFSPODELE1_LOCUS11108</name>
</gene>
<dbReference type="InterPro" id="IPR047122">
    <property type="entry name" value="Trans-enoyl_RdTase-like"/>
</dbReference>
<dbReference type="InterPro" id="IPR020843">
    <property type="entry name" value="ER"/>
</dbReference>
<sequence length="349" mass="36815">MTIPTEQKALILPEKQGQFVVATWPVDKPETGEVLVRIEATALNPADWKVQAYGGLVNEYPAILGFDSAGVVVAVGEDVASPLVGDKILFQSTLTPRLAGFKQYTIAKANATAQIPDNINFDQAATVPIGLGTAAVGLYARSWARGGADLIPGWEAAGRAKYTNQPIVVFGGSSSVGQYAIQLARLNGFSPIIATVSTHNNDLVRSVGATHTIDRRLSTSAIVSKVKEVTSEPVEVIFDAISIASTQETAYEILASGGKLVLVHPSSIPQDKVKADKTVINTGVLAPDNKPVIENLYKRLTQHLASGDIKPNAVELLPGGLAGIAKGLEKMKNDAISGKKLVAHPQQTV</sequence>
<keyword evidence="3" id="KW-1185">Reference proteome</keyword>
<dbReference type="Gene3D" id="3.40.50.720">
    <property type="entry name" value="NAD(P)-binding Rossmann-like Domain"/>
    <property type="match status" value="1"/>
</dbReference>
<dbReference type="InterPro" id="IPR011032">
    <property type="entry name" value="GroES-like_sf"/>
</dbReference>
<dbReference type="Proteomes" id="UP001497453">
    <property type="component" value="Chromosome 9"/>
</dbReference>
<feature type="domain" description="Enoyl reductase (ER)" evidence="1">
    <location>
        <begin position="17"/>
        <end position="342"/>
    </location>
</feature>
<proteinExistence type="predicted"/>
<dbReference type="PANTHER" id="PTHR45348">
    <property type="entry name" value="HYPOTHETICAL OXIDOREDUCTASE (EUROFUNG)"/>
    <property type="match status" value="1"/>
</dbReference>
<evidence type="ECO:0000313" key="3">
    <source>
        <dbReference type="Proteomes" id="UP001497453"/>
    </source>
</evidence>
<evidence type="ECO:0000313" key="2">
    <source>
        <dbReference type="EMBL" id="CAL1717216.1"/>
    </source>
</evidence>
<dbReference type="CDD" id="cd08249">
    <property type="entry name" value="enoyl_reductase_like"/>
    <property type="match status" value="1"/>
</dbReference>
<dbReference type="InterPro" id="IPR013154">
    <property type="entry name" value="ADH-like_N"/>
</dbReference>
<evidence type="ECO:0000259" key="1">
    <source>
        <dbReference type="SMART" id="SM00829"/>
    </source>
</evidence>
<dbReference type="InterPro" id="IPR036291">
    <property type="entry name" value="NAD(P)-bd_dom_sf"/>
</dbReference>
<dbReference type="Gene3D" id="3.90.180.10">
    <property type="entry name" value="Medium-chain alcohol dehydrogenases, catalytic domain"/>
    <property type="match status" value="1"/>
</dbReference>
<protein>
    <recommendedName>
        <fullName evidence="1">Enoyl reductase (ER) domain-containing protein</fullName>
    </recommendedName>
</protein>
<dbReference type="SUPFAM" id="SSF51735">
    <property type="entry name" value="NAD(P)-binding Rossmann-fold domains"/>
    <property type="match status" value="1"/>
</dbReference>
<dbReference type="Pfam" id="PF08240">
    <property type="entry name" value="ADH_N"/>
    <property type="match status" value="1"/>
</dbReference>
<accession>A0ABP1EB24</accession>
<dbReference type="SMART" id="SM00829">
    <property type="entry name" value="PKS_ER"/>
    <property type="match status" value="1"/>
</dbReference>
<dbReference type="Pfam" id="PF00107">
    <property type="entry name" value="ADH_zinc_N"/>
    <property type="match status" value="1"/>
</dbReference>